<dbReference type="NCBIfam" id="NF004315">
    <property type="entry name" value="PRK05710.1-4"/>
    <property type="match status" value="1"/>
</dbReference>
<proteinExistence type="inferred from homology"/>
<comment type="cofactor">
    <cofactor evidence="7">
        <name>Zn(2+)</name>
        <dbReference type="ChEBI" id="CHEBI:29105"/>
    </cofactor>
    <text evidence="7">Binds 1 zinc ion per subunit.</text>
</comment>
<dbReference type="EMBL" id="DYVF01000021">
    <property type="protein sequence ID" value="HJG30282.1"/>
    <property type="molecule type" value="Genomic_DNA"/>
</dbReference>
<dbReference type="InterPro" id="IPR001412">
    <property type="entry name" value="aa-tRNA-synth_I_CS"/>
</dbReference>
<keyword evidence="6 7" id="KW-0030">Aminoacyl-tRNA synthetase</keyword>
<feature type="short sequence motif" description="'HIGH' region" evidence="7">
    <location>
        <begin position="21"/>
        <end position="31"/>
    </location>
</feature>
<keyword evidence="8" id="KW-0648">Protein biosynthesis</keyword>
<keyword evidence="2 7" id="KW-0479">Metal-binding</keyword>
<evidence type="ECO:0000256" key="4">
    <source>
        <dbReference type="ARBA" id="ARBA00022833"/>
    </source>
</evidence>
<feature type="domain" description="Glutamyl/glutaminyl-tRNA synthetase class Ib catalytic" evidence="9">
    <location>
        <begin position="18"/>
        <end position="278"/>
    </location>
</feature>
<gene>
    <name evidence="10" type="primary">gluQRS</name>
    <name evidence="7" type="synonym">gluQ</name>
    <name evidence="10" type="ORF">K8U80_02680</name>
</gene>
<dbReference type="PANTHER" id="PTHR43311:SF1">
    <property type="entry name" value="GLUTAMYL-Q TRNA(ASP) SYNTHETASE"/>
    <property type="match status" value="1"/>
</dbReference>
<reference evidence="10" key="1">
    <citation type="journal article" date="2021" name="PeerJ">
        <title>Extensive microbial diversity within the chicken gut microbiome revealed by metagenomics and culture.</title>
        <authorList>
            <person name="Gilroy R."/>
            <person name="Ravi A."/>
            <person name="Getino M."/>
            <person name="Pursley I."/>
            <person name="Horton D.L."/>
            <person name="Alikhan N.F."/>
            <person name="Baker D."/>
            <person name="Gharbi K."/>
            <person name="Hall N."/>
            <person name="Watson M."/>
            <person name="Adriaenssens E.M."/>
            <person name="Foster-Nyarko E."/>
            <person name="Jarju S."/>
            <person name="Secka A."/>
            <person name="Antonio M."/>
            <person name="Oren A."/>
            <person name="Chaudhuri R.R."/>
            <person name="La Ragione R."/>
            <person name="Hildebrand F."/>
            <person name="Pallen M.J."/>
        </authorList>
    </citation>
    <scope>NUCLEOTIDE SEQUENCE</scope>
    <source>
        <strain evidence="10">ChiGjej2B2-7701</strain>
    </source>
</reference>
<dbReference type="NCBIfam" id="NF004314">
    <property type="entry name" value="PRK05710.1-3"/>
    <property type="match status" value="1"/>
</dbReference>
<dbReference type="AlphaFoldDB" id="A0A921LQR8"/>
<sequence length="326" mass="36386">MELVPSNNTLTYHTPVGRFAPSPSGRMHLGNIFSALVAWLSVRSQNGRMVLRIEDLDPRCCDPKRAQQIIDDLRWLGLDWDEGPIYQRDRLDLYRKATAELHADGLTYPCFCTRAELHAASAPHASDGTPVYAGTCRNLTAQQIEERQQVRPAALRLRVPDADDPAGTISFVDRVYGNQTETLARDCGDFLIQRSDGVYAYQLVVVVDDAEMGVTEVVRGRDLLSSVPRQMYLQRLLGFAQPAYAHVPMLIAPDGRRLSKREHDCDMGELKRTFDTPERLLGRIAGASGIAHDSTPRSAEQLIDLFSWDAIAAHHADIVINGTFFE</sequence>
<dbReference type="PANTHER" id="PTHR43311">
    <property type="entry name" value="GLUTAMATE--TRNA LIGASE"/>
    <property type="match status" value="1"/>
</dbReference>
<accession>A0A921LQR8</accession>
<dbReference type="InterPro" id="IPR020058">
    <property type="entry name" value="Glu/Gln-tRNA-synth_Ib_cat-dom"/>
</dbReference>
<organism evidence="10 11">
    <name type="scientific">Collinsella ihumii</name>
    <dbReference type="NCBI Taxonomy" id="1720204"/>
    <lineage>
        <taxon>Bacteria</taxon>
        <taxon>Bacillati</taxon>
        <taxon>Actinomycetota</taxon>
        <taxon>Coriobacteriia</taxon>
        <taxon>Coriobacteriales</taxon>
        <taxon>Coriobacteriaceae</taxon>
        <taxon>Collinsella</taxon>
    </lineage>
</organism>
<keyword evidence="4 7" id="KW-0862">Zinc</keyword>
<feature type="binding site" evidence="7">
    <location>
        <position position="132"/>
    </location>
    <ligand>
        <name>Zn(2+)</name>
        <dbReference type="ChEBI" id="CHEBI:29105"/>
    </ligand>
</feature>
<dbReference type="EC" id="6.1.1.-" evidence="7"/>
<evidence type="ECO:0000259" key="9">
    <source>
        <dbReference type="Pfam" id="PF00749"/>
    </source>
</evidence>
<feature type="binding site" evidence="7">
    <location>
        <position position="136"/>
    </location>
    <ligand>
        <name>Zn(2+)</name>
        <dbReference type="ChEBI" id="CHEBI:29105"/>
    </ligand>
</feature>
<dbReference type="InterPro" id="IPR000924">
    <property type="entry name" value="Glu/Gln-tRNA-synth"/>
</dbReference>
<evidence type="ECO:0000256" key="1">
    <source>
        <dbReference type="ARBA" id="ARBA00022598"/>
    </source>
</evidence>
<dbReference type="Pfam" id="PF00749">
    <property type="entry name" value="tRNA-synt_1c"/>
    <property type="match status" value="1"/>
</dbReference>
<dbReference type="InterPro" id="IPR049940">
    <property type="entry name" value="GluQ/Sye"/>
</dbReference>
<evidence type="ECO:0000256" key="8">
    <source>
        <dbReference type="RuleBase" id="RU363037"/>
    </source>
</evidence>
<evidence type="ECO:0000313" key="11">
    <source>
        <dbReference type="Proteomes" id="UP000746751"/>
    </source>
</evidence>
<feature type="short sequence motif" description="'KMSKS' region" evidence="7">
    <location>
        <begin position="257"/>
        <end position="261"/>
    </location>
</feature>
<feature type="binding site" evidence="7">
    <location>
        <position position="201"/>
    </location>
    <ligand>
        <name>L-glutamate</name>
        <dbReference type="ChEBI" id="CHEBI:29985"/>
    </ligand>
</feature>
<comment type="similarity">
    <text evidence="7">Belongs to the class-I aminoacyl-tRNA synthetase family. GluQ subfamily.</text>
</comment>
<dbReference type="GO" id="GO:0004818">
    <property type="term" value="F:glutamate-tRNA ligase activity"/>
    <property type="evidence" value="ECO:0007669"/>
    <property type="project" value="TreeGrafter"/>
</dbReference>
<keyword evidence="3 7" id="KW-0547">Nucleotide-binding</keyword>
<evidence type="ECO:0000256" key="3">
    <source>
        <dbReference type="ARBA" id="ARBA00022741"/>
    </source>
</evidence>
<evidence type="ECO:0000256" key="7">
    <source>
        <dbReference type="HAMAP-Rule" id="MF_01428"/>
    </source>
</evidence>
<evidence type="ECO:0000256" key="5">
    <source>
        <dbReference type="ARBA" id="ARBA00022840"/>
    </source>
</evidence>
<keyword evidence="5 7" id="KW-0067">ATP-binding</keyword>
<dbReference type="GO" id="GO:0008270">
    <property type="term" value="F:zinc ion binding"/>
    <property type="evidence" value="ECO:0007669"/>
    <property type="project" value="UniProtKB-UniRule"/>
</dbReference>
<feature type="binding site" evidence="7">
    <location>
        <position position="54"/>
    </location>
    <ligand>
        <name>L-glutamate</name>
        <dbReference type="ChEBI" id="CHEBI:29985"/>
    </ligand>
</feature>
<feature type="binding site" evidence="7">
    <location>
        <begin position="18"/>
        <end position="22"/>
    </location>
    <ligand>
        <name>L-glutamate</name>
        <dbReference type="ChEBI" id="CHEBI:29985"/>
    </ligand>
</feature>
<evidence type="ECO:0000256" key="6">
    <source>
        <dbReference type="ARBA" id="ARBA00023146"/>
    </source>
</evidence>
<dbReference type="Proteomes" id="UP000746751">
    <property type="component" value="Unassembled WGS sequence"/>
</dbReference>
<evidence type="ECO:0000256" key="2">
    <source>
        <dbReference type="ARBA" id="ARBA00022723"/>
    </source>
</evidence>
<feature type="binding site" evidence="7">
    <location>
        <position position="260"/>
    </location>
    <ligand>
        <name>ATP</name>
        <dbReference type="ChEBI" id="CHEBI:30616"/>
    </ligand>
</feature>
<dbReference type="SUPFAM" id="SSF52374">
    <property type="entry name" value="Nucleotidylyl transferase"/>
    <property type="match status" value="1"/>
</dbReference>
<dbReference type="NCBIfam" id="TIGR03838">
    <property type="entry name" value="queuosine_YadB"/>
    <property type="match status" value="1"/>
</dbReference>
<feature type="binding site" evidence="7">
    <location>
        <position position="219"/>
    </location>
    <ligand>
        <name>L-glutamate</name>
        <dbReference type="ChEBI" id="CHEBI:29985"/>
    </ligand>
</feature>
<evidence type="ECO:0000313" key="10">
    <source>
        <dbReference type="EMBL" id="HJG30282.1"/>
    </source>
</evidence>
<comment type="caution">
    <text evidence="10">The sequence shown here is derived from an EMBL/GenBank/DDBJ whole genome shotgun (WGS) entry which is preliminary data.</text>
</comment>
<dbReference type="PROSITE" id="PS00178">
    <property type="entry name" value="AA_TRNA_LIGASE_I"/>
    <property type="match status" value="1"/>
</dbReference>
<protein>
    <recommendedName>
        <fullName evidence="7">Glutamyl-Q tRNA(Asp) synthetase</fullName>
        <shortName evidence="7">Glu-Q-RSs</shortName>
        <ecNumber evidence="7">6.1.1.-</ecNumber>
    </recommendedName>
</protein>
<dbReference type="PRINTS" id="PR00987">
    <property type="entry name" value="TRNASYNTHGLU"/>
</dbReference>
<dbReference type="GO" id="GO:0006424">
    <property type="term" value="P:glutamyl-tRNA aminoacylation"/>
    <property type="evidence" value="ECO:0007669"/>
    <property type="project" value="InterPro"/>
</dbReference>
<dbReference type="HAMAP" id="MF_01428">
    <property type="entry name" value="Glu_Q_tRNA_synth"/>
    <property type="match status" value="1"/>
</dbReference>
<dbReference type="InterPro" id="IPR014729">
    <property type="entry name" value="Rossmann-like_a/b/a_fold"/>
</dbReference>
<dbReference type="Gene3D" id="3.40.50.620">
    <property type="entry name" value="HUPs"/>
    <property type="match status" value="1"/>
</dbReference>
<dbReference type="InterPro" id="IPR022380">
    <property type="entry name" value="Glu-Q_tRNA(Asp)_Synthase"/>
</dbReference>
<comment type="function">
    <text evidence="7">Catalyzes the tRNA-independent activation of glutamate in presence of ATP and the subsequent transfer of glutamate onto a tRNA(Asp). Glutamate is transferred on the 2-amino-5-(4,5-dihydroxy-2-cyclopenten-1-yl) moiety of the queuosine in the wobble position of the QUC anticodon.</text>
</comment>
<keyword evidence="1 7" id="KW-0436">Ligase</keyword>
<dbReference type="GO" id="GO:0005524">
    <property type="term" value="F:ATP binding"/>
    <property type="evidence" value="ECO:0007669"/>
    <property type="project" value="UniProtKB-KW"/>
</dbReference>
<feature type="binding site" evidence="7">
    <location>
        <position position="112"/>
    </location>
    <ligand>
        <name>Zn(2+)</name>
        <dbReference type="ChEBI" id="CHEBI:29105"/>
    </ligand>
</feature>
<feature type="binding site" evidence="7">
    <location>
        <position position="110"/>
    </location>
    <ligand>
        <name>Zn(2+)</name>
        <dbReference type="ChEBI" id="CHEBI:29105"/>
    </ligand>
</feature>
<dbReference type="GO" id="GO:0006400">
    <property type="term" value="P:tRNA modification"/>
    <property type="evidence" value="ECO:0007669"/>
    <property type="project" value="InterPro"/>
</dbReference>
<reference evidence="10" key="2">
    <citation type="submission" date="2021-09" db="EMBL/GenBank/DDBJ databases">
        <authorList>
            <person name="Gilroy R."/>
        </authorList>
    </citation>
    <scope>NUCLEOTIDE SEQUENCE</scope>
    <source>
        <strain evidence="10">ChiGjej2B2-7701</strain>
    </source>
</reference>
<dbReference type="GO" id="GO:0005829">
    <property type="term" value="C:cytosol"/>
    <property type="evidence" value="ECO:0007669"/>
    <property type="project" value="TreeGrafter"/>
</dbReference>
<name>A0A921LQR8_9ACTN</name>